<proteinExistence type="predicted"/>
<evidence type="ECO:0000313" key="2">
    <source>
        <dbReference type="EMBL" id="CAG8798061.1"/>
    </source>
</evidence>
<accession>A0A9N9PAE9</accession>
<dbReference type="Proteomes" id="UP000789396">
    <property type="component" value="Unassembled WGS sequence"/>
</dbReference>
<reference evidence="2" key="1">
    <citation type="submission" date="2021-06" db="EMBL/GenBank/DDBJ databases">
        <authorList>
            <person name="Kallberg Y."/>
            <person name="Tangrot J."/>
            <person name="Rosling A."/>
        </authorList>
    </citation>
    <scope>NUCLEOTIDE SEQUENCE</scope>
    <source>
        <strain evidence="2">IN212</strain>
    </source>
</reference>
<feature type="non-terminal residue" evidence="2">
    <location>
        <position position="288"/>
    </location>
</feature>
<keyword evidence="1" id="KW-1133">Transmembrane helix</keyword>
<gene>
    <name evidence="2" type="ORF">RFULGI_LOCUS17437</name>
</gene>
<comment type="caution">
    <text evidence="2">The sequence shown here is derived from an EMBL/GenBank/DDBJ whole genome shotgun (WGS) entry which is preliminary data.</text>
</comment>
<keyword evidence="1" id="KW-0472">Membrane</keyword>
<feature type="transmembrane region" description="Helical" evidence="1">
    <location>
        <begin position="209"/>
        <end position="233"/>
    </location>
</feature>
<keyword evidence="1" id="KW-0812">Transmembrane</keyword>
<dbReference type="EMBL" id="CAJVPZ010068439">
    <property type="protein sequence ID" value="CAG8798061.1"/>
    <property type="molecule type" value="Genomic_DNA"/>
</dbReference>
<name>A0A9N9PAE9_9GLOM</name>
<evidence type="ECO:0000256" key="1">
    <source>
        <dbReference type="SAM" id="Phobius"/>
    </source>
</evidence>
<protein>
    <submittedName>
        <fullName evidence="2">357_t:CDS:1</fullName>
    </submittedName>
</protein>
<evidence type="ECO:0000313" key="3">
    <source>
        <dbReference type="Proteomes" id="UP000789396"/>
    </source>
</evidence>
<feature type="transmembrane region" description="Helical" evidence="1">
    <location>
        <begin position="181"/>
        <end position="203"/>
    </location>
</feature>
<feature type="non-terminal residue" evidence="2">
    <location>
        <position position="1"/>
    </location>
</feature>
<sequence length="288" mass="31652">ELEMADEKLNETPILKSARAVQLYEDIQRHRLGIVQSLAAVKSEAEDIQDKLKHRMMPPFFGSSPQILQRTSEVIKERPFTAIGSMCLLGFISAAACSGKKQGQQKPNGNEKIHSITDTVVSEAKNTLRVVISALFESFRRQMNASRGDYAHNGHDRSPAVNGGQQIINPDNDPEEVSKRFVFSDSAATAVLAVLGLIGLLYIPRLFAVLAVLFLFIGGVSGLGIVLTGPLEIWTQKLPEQIRVIETKAHQWNRSFKTVTETAQKIEGITDVGPPVPEVKVKNSSLLE</sequence>
<dbReference type="AlphaFoldDB" id="A0A9N9PAE9"/>
<organism evidence="2 3">
    <name type="scientific">Racocetra fulgida</name>
    <dbReference type="NCBI Taxonomy" id="60492"/>
    <lineage>
        <taxon>Eukaryota</taxon>
        <taxon>Fungi</taxon>
        <taxon>Fungi incertae sedis</taxon>
        <taxon>Mucoromycota</taxon>
        <taxon>Glomeromycotina</taxon>
        <taxon>Glomeromycetes</taxon>
        <taxon>Diversisporales</taxon>
        <taxon>Gigasporaceae</taxon>
        <taxon>Racocetra</taxon>
    </lineage>
</organism>
<keyword evidence="3" id="KW-1185">Reference proteome</keyword>